<reference evidence="9 10" key="1">
    <citation type="submission" date="2017-12" db="EMBL/GenBank/DDBJ databases">
        <title>The genome sequence of Caulobacter flavus CGMCC1 15093.</title>
        <authorList>
            <person name="Gao J."/>
            <person name="Mao X."/>
            <person name="Sun J."/>
        </authorList>
    </citation>
    <scope>NUCLEOTIDE SEQUENCE [LARGE SCALE GENOMIC DNA]</scope>
    <source>
        <strain evidence="9 10">CGMCC1 15093</strain>
    </source>
</reference>
<evidence type="ECO:0000256" key="2">
    <source>
        <dbReference type="ARBA" id="ARBA00006679"/>
    </source>
</evidence>
<dbReference type="OrthoDB" id="9808524at2"/>
<accession>A0A2N5CM62</accession>
<dbReference type="GO" id="GO:0005886">
    <property type="term" value="C:plasma membrane"/>
    <property type="evidence" value="ECO:0007669"/>
    <property type="project" value="UniProtKB-SubCell"/>
</dbReference>
<evidence type="ECO:0000256" key="4">
    <source>
        <dbReference type="ARBA" id="ARBA00022692"/>
    </source>
</evidence>
<feature type="transmembrane region" description="Helical" evidence="7">
    <location>
        <begin position="80"/>
        <end position="97"/>
    </location>
</feature>
<protein>
    <submittedName>
        <fullName evidence="9">DoxX family protein</fullName>
    </submittedName>
</protein>
<keyword evidence="4 7" id="KW-0812">Transmembrane</keyword>
<evidence type="ECO:0000256" key="7">
    <source>
        <dbReference type="SAM" id="Phobius"/>
    </source>
</evidence>
<dbReference type="Proteomes" id="UP000281192">
    <property type="component" value="Chromosome"/>
</dbReference>
<keyword evidence="3" id="KW-1003">Cell membrane</keyword>
<dbReference type="RefSeq" id="WP_101715456.1">
    <property type="nucleotide sequence ID" value="NZ_CP026100.1"/>
</dbReference>
<organism evidence="9 10">
    <name type="scientific">Caulobacter flavus</name>
    <dbReference type="NCBI Taxonomy" id="1679497"/>
    <lineage>
        <taxon>Bacteria</taxon>
        <taxon>Pseudomonadati</taxon>
        <taxon>Pseudomonadota</taxon>
        <taxon>Alphaproteobacteria</taxon>
        <taxon>Caulobacterales</taxon>
        <taxon>Caulobacteraceae</taxon>
        <taxon>Caulobacter</taxon>
    </lineage>
</organism>
<keyword evidence="5 7" id="KW-1133">Transmembrane helix</keyword>
<dbReference type="EMBL" id="CP026100">
    <property type="protein sequence ID" value="AYV48089.1"/>
    <property type="molecule type" value="Genomic_DNA"/>
</dbReference>
<evidence type="ECO:0000256" key="3">
    <source>
        <dbReference type="ARBA" id="ARBA00022475"/>
    </source>
</evidence>
<dbReference type="InterPro" id="IPR051907">
    <property type="entry name" value="DoxX-like_oxidoreductase"/>
</dbReference>
<gene>
    <name evidence="8" type="ORF">C1707_18510</name>
    <name evidence="9" type="ORF">CFHF_24040</name>
</gene>
<feature type="transmembrane region" description="Helical" evidence="7">
    <location>
        <begin position="50"/>
        <end position="68"/>
    </location>
</feature>
<dbReference type="Proteomes" id="UP000234483">
    <property type="component" value="Unassembled WGS sequence"/>
</dbReference>
<dbReference type="Pfam" id="PF07681">
    <property type="entry name" value="DoxX"/>
    <property type="match status" value="1"/>
</dbReference>
<dbReference type="PANTHER" id="PTHR33452:SF4">
    <property type="entry name" value="BLL4328 PROTEIN"/>
    <property type="match status" value="1"/>
</dbReference>
<keyword evidence="6 7" id="KW-0472">Membrane</keyword>
<evidence type="ECO:0000313" key="8">
    <source>
        <dbReference type="EMBL" id="AYV48089.1"/>
    </source>
</evidence>
<name>A0A2N5CM62_9CAUL</name>
<proteinExistence type="inferred from homology"/>
<evidence type="ECO:0000256" key="1">
    <source>
        <dbReference type="ARBA" id="ARBA00004651"/>
    </source>
</evidence>
<dbReference type="EMBL" id="PJRQ01000048">
    <property type="protein sequence ID" value="PLR06986.1"/>
    <property type="molecule type" value="Genomic_DNA"/>
</dbReference>
<feature type="transmembrane region" description="Helical" evidence="7">
    <location>
        <begin position="103"/>
        <end position="123"/>
    </location>
</feature>
<evidence type="ECO:0000313" key="10">
    <source>
        <dbReference type="Proteomes" id="UP000234483"/>
    </source>
</evidence>
<dbReference type="PANTHER" id="PTHR33452">
    <property type="entry name" value="OXIDOREDUCTASE CATD-RELATED"/>
    <property type="match status" value="1"/>
</dbReference>
<dbReference type="AlphaFoldDB" id="A0A2N5CM62"/>
<evidence type="ECO:0000313" key="11">
    <source>
        <dbReference type="Proteomes" id="UP000281192"/>
    </source>
</evidence>
<keyword evidence="11" id="KW-1185">Reference proteome</keyword>
<dbReference type="KEGG" id="cfh:C1707_18510"/>
<evidence type="ECO:0000313" key="9">
    <source>
        <dbReference type="EMBL" id="PLR06986.1"/>
    </source>
</evidence>
<dbReference type="InterPro" id="IPR032808">
    <property type="entry name" value="DoxX"/>
</dbReference>
<comment type="similarity">
    <text evidence="2">Belongs to the DoxX family.</text>
</comment>
<sequence>MERLYVWTPRVLSLLRVIAALLFMEHGLMKLFHFPAPQHGAPDPLPPMLLAAAWLEVVGGGLLVLGLFTRPVAFVLSGQMAVAYFIAHASQGFWPALNGGEAAILFCFVFLYLVFAGPGEWSVDAQVRKRP</sequence>
<evidence type="ECO:0000256" key="6">
    <source>
        <dbReference type="ARBA" id="ARBA00023136"/>
    </source>
</evidence>
<evidence type="ECO:0000256" key="5">
    <source>
        <dbReference type="ARBA" id="ARBA00022989"/>
    </source>
</evidence>
<reference evidence="8 11" key="2">
    <citation type="submission" date="2018-01" db="EMBL/GenBank/DDBJ databases">
        <title>Complete genome sequence of Caulobacter flavus RHGG3.</title>
        <authorList>
            <person name="Yang E."/>
        </authorList>
    </citation>
    <scope>NUCLEOTIDE SEQUENCE [LARGE SCALE GENOMIC DNA]</scope>
    <source>
        <strain evidence="8 11">RHGG3</strain>
    </source>
</reference>
<comment type="subcellular location">
    <subcellularLocation>
        <location evidence="1">Cell membrane</location>
        <topology evidence="1">Multi-pass membrane protein</topology>
    </subcellularLocation>
</comment>